<proteinExistence type="predicted"/>
<organism evidence="1">
    <name type="scientific">marine sediment metagenome</name>
    <dbReference type="NCBI Taxonomy" id="412755"/>
    <lineage>
        <taxon>unclassified sequences</taxon>
        <taxon>metagenomes</taxon>
        <taxon>ecological metagenomes</taxon>
    </lineage>
</organism>
<name>A0A0F9HJ32_9ZZZZ</name>
<dbReference type="AlphaFoldDB" id="A0A0F9HJ32"/>
<reference evidence="1" key="1">
    <citation type="journal article" date="2015" name="Nature">
        <title>Complex archaea that bridge the gap between prokaryotes and eukaryotes.</title>
        <authorList>
            <person name="Spang A."/>
            <person name="Saw J.H."/>
            <person name="Jorgensen S.L."/>
            <person name="Zaremba-Niedzwiedzka K."/>
            <person name="Martijn J."/>
            <person name="Lind A.E."/>
            <person name="van Eijk R."/>
            <person name="Schleper C."/>
            <person name="Guy L."/>
            <person name="Ettema T.J."/>
        </authorList>
    </citation>
    <scope>NUCLEOTIDE SEQUENCE</scope>
</reference>
<dbReference type="EMBL" id="LAZR01014915">
    <property type="protein sequence ID" value="KKM15406.1"/>
    <property type="molecule type" value="Genomic_DNA"/>
</dbReference>
<comment type="caution">
    <text evidence="1">The sequence shown here is derived from an EMBL/GenBank/DDBJ whole genome shotgun (WGS) entry which is preliminary data.</text>
</comment>
<accession>A0A0F9HJ32</accession>
<protein>
    <submittedName>
        <fullName evidence="1">Uncharacterized protein</fullName>
    </submittedName>
</protein>
<gene>
    <name evidence="1" type="ORF">LCGC14_1696450</name>
</gene>
<evidence type="ECO:0000313" key="1">
    <source>
        <dbReference type="EMBL" id="KKM15406.1"/>
    </source>
</evidence>
<sequence length="119" mass="13914">MKDKFEQEFEEAIETALKFLNYLPKNKKASYTVKKVFYITYQQAIKEEQKELINRIMENKCACGCKIKQDCGYLHSCTNPECKISYVLDMDGEISEYGTIKKTNYPQPNEAKKCNRTKS</sequence>